<sequence length="335" mass="39024">MNYSHFDLSEKGIIRRVGIIAFASAVGEALAYPFDRLKVREIARQTFTTKSIFKETKVIYEDILKAEKSFGVFYGLRAGIDRILSQNLVRFFVFDFLVGRPLQPYSQISDFQLYVSAIAAQSMSFLIQQPSNILKIKIQCEPLGVDYTKYESYQEKYRKISQYHKGKSTIFMGTGIRSGLILQNSIAVSEIFIFFKFLRYFYEETEIKSDGFKVCTSALLTSLITTSVTHPLDFIYHRYCIRALQASEIPSINKYIQQLIKEDMGIFTLYKGIVPSLIRNSIFTLTTFSLWNYFTTVRRHEALYNYYSRKYEEKLMKSDSHHNYEMTGGRKNVRD</sequence>
<dbReference type="InParanoid" id="I7M970"/>
<name>I7M970_TETTS</name>
<comment type="subcellular location">
    <subcellularLocation>
        <location evidence="1">Membrane</location>
        <topology evidence="1">Multi-pass membrane protein</topology>
    </subcellularLocation>
</comment>
<proteinExistence type="inferred from homology"/>
<evidence type="ECO:0000313" key="10">
    <source>
        <dbReference type="EMBL" id="EAS00908.2"/>
    </source>
</evidence>
<dbReference type="RefSeq" id="XP_001021154.2">
    <property type="nucleotide sequence ID" value="XM_001021154.2"/>
</dbReference>
<evidence type="ECO:0000256" key="3">
    <source>
        <dbReference type="ARBA" id="ARBA00022448"/>
    </source>
</evidence>
<evidence type="ECO:0000256" key="4">
    <source>
        <dbReference type="ARBA" id="ARBA00022692"/>
    </source>
</evidence>
<keyword evidence="5" id="KW-0677">Repeat</keyword>
<evidence type="ECO:0000313" key="11">
    <source>
        <dbReference type="Proteomes" id="UP000009168"/>
    </source>
</evidence>
<dbReference type="PANTHER" id="PTHR45618">
    <property type="entry name" value="MITOCHONDRIAL DICARBOXYLATE CARRIER-RELATED"/>
    <property type="match status" value="1"/>
</dbReference>
<dbReference type="GO" id="GO:0016020">
    <property type="term" value="C:membrane"/>
    <property type="evidence" value="ECO:0007669"/>
    <property type="project" value="UniProtKB-SubCell"/>
</dbReference>
<dbReference type="InterPro" id="IPR050391">
    <property type="entry name" value="Mito_Metabolite_Transporter"/>
</dbReference>
<evidence type="ECO:0000256" key="2">
    <source>
        <dbReference type="ARBA" id="ARBA00006375"/>
    </source>
</evidence>
<dbReference type="PROSITE" id="PS50920">
    <property type="entry name" value="SOLCAR"/>
    <property type="match status" value="2"/>
</dbReference>
<keyword evidence="11" id="KW-1185">Reference proteome</keyword>
<dbReference type="InterPro" id="IPR023395">
    <property type="entry name" value="MCP_dom_sf"/>
</dbReference>
<dbReference type="AlphaFoldDB" id="I7M970"/>
<comment type="similarity">
    <text evidence="2 9">Belongs to the mitochondrial carrier (TC 2.A.29) family.</text>
</comment>
<dbReference type="KEGG" id="tet:TTHERM_00310820"/>
<dbReference type="Gene3D" id="1.50.40.10">
    <property type="entry name" value="Mitochondrial carrier domain"/>
    <property type="match status" value="1"/>
</dbReference>
<dbReference type="Proteomes" id="UP000009168">
    <property type="component" value="Unassembled WGS sequence"/>
</dbReference>
<accession>I7M970</accession>
<evidence type="ECO:0000256" key="9">
    <source>
        <dbReference type="RuleBase" id="RU000488"/>
    </source>
</evidence>
<evidence type="ECO:0000256" key="7">
    <source>
        <dbReference type="ARBA" id="ARBA00023136"/>
    </source>
</evidence>
<evidence type="ECO:0000256" key="8">
    <source>
        <dbReference type="PROSITE-ProRule" id="PRU00282"/>
    </source>
</evidence>
<feature type="repeat" description="Solcar" evidence="8">
    <location>
        <begin position="209"/>
        <end position="297"/>
    </location>
</feature>
<evidence type="ECO:0000256" key="6">
    <source>
        <dbReference type="ARBA" id="ARBA00022989"/>
    </source>
</evidence>
<dbReference type="EMBL" id="GG662608">
    <property type="protein sequence ID" value="EAS00908.2"/>
    <property type="molecule type" value="Genomic_DNA"/>
</dbReference>
<dbReference type="InterPro" id="IPR018108">
    <property type="entry name" value="MCP_transmembrane"/>
</dbReference>
<keyword evidence="7 8" id="KW-0472">Membrane</keyword>
<protein>
    <submittedName>
        <fullName evidence="10">Carrier protein</fullName>
    </submittedName>
</protein>
<keyword evidence="3 9" id="KW-0813">Transport</keyword>
<evidence type="ECO:0000256" key="1">
    <source>
        <dbReference type="ARBA" id="ARBA00004141"/>
    </source>
</evidence>
<keyword evidence="4 8" id="KW-0812">Transmembrane</keyword>
<dbReference type="eggNOG" id="ENOG502STUA">
    <property type="taxonomic scope" value="Eukaryota"/>
</dbReference>
<dbReference type="SUPFAM" id="SSF103506">
    <property type="entry name" value="Mitochondrial carrier"/>
    <property type="match status" value="2"/>
</dbReference>
<dbReference type="Pfam" id="PF00153">
    <property type="entry name" value="Mito_carr"/>
    <property type="match status" value="2"/>
</dbReference>
<keyword evidence="6" id="KW-1133">Transmembrane helix</keyword>
<gene>
    <name evidence="10" type="ORF">TTHERM_00310820</name>
</gene>
<organism evidence="10 11">
    <name type="scientific">Tetrahymena thermophila (strain SB210)</name>
    <dbReference type="NCBI Taxonomy" id="312017"/>
    <lineage>
        <taxon>Eukaryota</taxon>
        <taxon>Sar</taxon>
        <taxon>Alveolata</taxon>
        <taxon>Ciliophora</taxon>
        <taxon>Intramacronucleata</taxon>
        <taxon>Oligohymenophorea</taxon>
        <taxon>Hymenostomatida</taxon>
        <taxon>Tetrahymenina</taxon>
        <taxon>Tetrahymenidae</taxon>
        <taxon>Tetrahymena</taxon>
    </lineage>
</organism>
<dbReference type="OrthoDB" id="288387at2759"/>
<dbReference type="GeneID" id="7840992"/>
<evidence type="ECO:0000256" key="5">
    <source>
        <dbReference type="ARBA" id="ARBA00022737"/>
    </source>
</evidence>
<reference evidence="11" key="1">
    <citation type="journal article" date="2006" name="PLoS Biol.">
        <title>Macronuclear genome sequence of the ciliate Tetrahymena thermophila, a model eukaryote.</title>
        <authorList>
            <person name="Eisen J.A."/>
            <person name="Coyne R.S."/>
            <person name="Wu M."/>
            <person name="Wu D."/>
            <person name="Thiagarajan M."/>
            <person name="Wortman J.R."/>
            <person name="Badger J.H."/>
            <person name="Ren Q."/>
            <person name="Amedeo P."/>
            <person name="Jones K.M."/>
            <person name="Tallon L.J."/>
            <person name="Delcher A.L."/>
            <person name="Salzberg S.L."/>
            <person name="Silva J.C."/>
            <person name="Haas B.J."/>
            <person name="Majoros W.H."/>
            <person name="Farzad M."/>
            <person name="Carlton J.M."/>
            <person name="Smith R.K. Jr."/>
            <person name="Garg J."/>
            <person name="Pearlman R.E."/>
            <person name="Karrer K.M."/>
            <person name="Sun L."/>
            <person name="Manning G."/>
            <person name="Elde N.C."/>
            <person name="Turkewitz A.P."/>
            <person name="Asai D.J."/>
            <person name="Wilkes D.E."/>
            <person name="Wang Y."/>
            <person name="Cai H."/>
            <person name="Collins K."/>
            <person name="Stewart B.A."/>
            <person name="Lee S.R."/>
            <person name="Wilamowska K."/>
            <person name="Weinberg Z."/>
            <person name="Ruzzo W.L."/>
            <person name="Wloga D."/>
            <person name="Gaertig J."/>
            <person name="Frankel J."/>
            <person name="Tsao C.-C."/>
            <person name="Gorovsky M.A."/>
            <person name="Keeling P.J."/>
            <person name="Waller R.F."/>
            <person name="Patron N.J."/>
            <person name="Cherry J.M."/>
            <person name="Stover N.A."/>
            <person name="Krieger C.J."/>
            <person name="del Toro C."/>
            <person name="Ryder H.F."/>
            <person name="Williamson S.C."/>
            <person name="Barbeau R.A."/>
            <person name="Hamilton E.P."/>
            <person name="Orias E."/>
        </authorList>
    </citation>
    <scope>NUCLEOTIDE SEQUENCE [LARGE SCALE GENOMIC DNA]</scope>
    <source>
        <strain evidence="11">SB210</strain>
    </source>
</reference>
<feature type="repeat" description="Solcar" evidence="8">
    <location>
        <begin position="11"/>
        <end position="100"/>
    </location>
</feature>